<keyword evidence="3" id="KW-0999">Mitochondrion inner membrane</keyword>
<dbReference type="PANTHER" id="PTHR14009">
    <property type="entry name" value="LEUCINE ZIPPER-EF-HAND CONTAINING TRANSMEMBRANE PROTEIN"/>
    <property type="match status" value="1"/>
</dbReference>
<dbReference type="GeneID" id="6006929"/>
<protein>
    <recommendedName>
        <fullName evidence="10">Letm1 RBD domain-containing protein</fullName>
    </recommendedName>
</protein>
<evidence type="ECO:0000256" key="7">
    <source>
        <dbReference type="PROSITE-ProRule" id="PRU01094"/>
    </source>
</evidence>
<evidence type="ECO:0000259" key="10">
    <source>
        <dbReference type="PROSITE" id="PS51758"/>
    </source>
</evidence>
<feature type="domain" description="Letm1 RBD" evidence="10">
    <location>
        <begin position="176"/>
        <end position="370"/>
    </location>
</feature>
<keyword evidence="5 7" id="KW-0496">Mitochondrion</keyword>
<evidence type="ECO:0000256" key="4">
    <source>
        <dbReference type="ARBA" id="ARBA00022989"/>
    </source>
</evidence>
<dbReference type="InterPro" id="IPR033122">
    <property type="entry name" value="LETM1-like_RBD"/>
</dbReference>
<dbReference type="GO" id="GO:0043022">
    <property type="term" value="F:ribosome binding"/>
    <property type="evidence" value="ECO:0007669"/>
    <property type="project" value="InterPro"/>
</dbReference>
<dbReference type="HOGENOM" id="CLU_037786_0_0_1"/>
<organism evidence="11 12">
    <name type="scientific">Coprinopsis cinerea (strain Okayama-7 / 130 / ATCC MYA-4618 / FGSC 9003)</name>
    <name type="common">Inky cap fungus</name>
    <name type="synonym">Hormographiella aspergillata</name>
    <dbReference type="NCBI Taxonomy" id="240176"/>
    <lineage>
        <taxon>Eukaryota</taxon>
        <taxon>Fungi</taxon>
        <taxon>Dikarya</taxon>
        <taxon>Basidiomycota</taxon>
        <taxon>Agaricomycotina</taxon>
        <taxon>Agaricomycetes</taxon>
        <taxon>Agaricomycetidae</taxon>
        <taxon>Agaricales</taxon>
        <taxon>Agaricineae</taxon>
        <taxon>Psathyrellaceae</taxon>
        <taxon>Coprinopsis</taxon>
    </lineage>
</organism>
<accession>A8N6N1</accession>
<evidence type="ECO:0000256" key="3">
    <source>
        <dbReference type="ARBA" id="ARBA00022792"/>
    </source>
</evidence>
<evidence type="ECO:0000256" key="9">
    <source>
        <dbReference type="SAM" id="Phobius"/>
    </source>
</evidence>
<dbReference type="OMA" id="WETRFIR"/>
<comment type="subcellular location">
    <subcellularLocation>
        <location evidence="1">Mitochondrion inner membrane</location>
        <topology evidence="1">Single-pass membrane protein</topology>
    </subcellularLocation>
</comment>
<dbReference type="PANTHER" id="PTHR14009:SF1">
    <property type="entry name" value="MITOCHONDRIAL PROTON_CALCIUM EXCHANGER PROTEIN"/>
    <property type="match status" value="1"/>
</dbReference>
<keyword evidence="12" id="KW-1185">Reference proteome</keyword>
<dbReference type="OrthoDB" id="73691at2759"/>
<name>A8N6N1_COPC7</name>
<dbReference type="EMBL" id="AACS02000003">
    <property type="protein sequence ID" value="EAU91367.2"/>
    <property type="molecule type" value="Genomic_DNA"/>
</dbReference>
<reference evidence="11 12" key="1">
    <citation type="journal article" date="2010" name="Proc. Natl. Acad. Sci. U.S.A.">
        <title>Insights into evolution of multicellular fungi from the assembled chromosomes of the mushroom Coprinopsis cinerea (Coprinus cinereus).</title>
        <authorList>
            <person name="Stajich J.E."/>
            <person name="Wilke S.K."/>
            <person name="Ahren D."/>
            <person name="Au C.H."/>
            <person name="Birren B.W."/>
            <person name="Borodovsky M."/>
            <person name="Burns C."/>
            <person name="Canback B."/>
            <person name="Casselton L.A."/>
            <person name="Cheng C.K."/>
            <person name="Deng J."/>
            <person name="Dietrich F.S."/>
            <person name="Fargo D.C."/>
            <person name="Farman M.L."/>
            <person name="Gathman A.C."/>
            <person name="Goldberg J."/>
            <person name="Guigo R."/>
            <person name="Hoegger P.J."/>
            <person name="Hooker J.B."/>
            <person name="Huggins A."/>
            <person name="James T.Y."/>
            <person name="Kamada T."/>
            <person name="Kilaru S."/>
            <person name="Kodira C."/>
            <person name="Kues U."/>
            <person name="Kupfer D."/>
            <person name="Kwan H.S."/>
            <person name="Lomsadze A."/>
            <person name="Li W."/>
            <person name="Lilly W.W."/>
            <person name="Ma L.J."/>
            <person name="Mackey A.J."/>
            <person name="Manning G."/>
            <person name="Martin F."/>
            <person name="Muraguchi H."/>
            <person name="Natvig D.O."/>
            <person name="Palmerini H."/>
            <person name="Ramesh M.A."/>
            <person name="Rehmeyer C.J."/>
            <person name="Roe B.A."/>
            <person name="Shenoy N."/>
            <person name="Stanke M."/>
            <person name="Ter-Hovhannisyan V."/>
            <person name="Tunlid A."/>
            <person name="Velagapudi R."/>
            <person name="Vision T.J."/>
            <person name="Zeng Q."/>
            <person name="Zolan M.E."/>
            <person name="Pukkila P.J."/>
        </authorList>
    </citation>
    <scope>NUCLEOTIDE SEQUENCE [LARGE SCALE GENOMIC DNA]</scope>
    <source>
        <strain evidence="12">Okayama-7 / 130 / ATCC MYA-4618 / FGSC 9003</strain>
    </source>
</reference>
<gene>
    <name evidence="11" type="ORF">CC1G_07402</name>
</gene>
<dbReference type="InParanoid" id="A8N6N1"/>
<dbReference type="PROSITE" id="PS51758">
    <property type="entry name" value="LETM1_RBD"/>
    <property type="match status" value="1"/>
</dbReference>
<dbReference type="InterPro" id="IPR044202">
    <property type="entry name" value="LETM1/MDM38-like"/>
</dbReference>
<evidence type="ECO:0000313" key="11">
    <source>
        <dbReference type="EMBL" id="EAU91367.2"/>
    </source>
</evidence>
<feature type="region of interest" description="Disordered" evidence="8">
    <location>
        <begin position="35"/>
        <end position="100"/>
    </location>
</feature>
<dbReference type="KEGG" id="cci:CC1G_07402"/>
<dbReference type="GO" id="GO:0030003">
    <property type="term" value="P:intracellular monoatomic cation homeostasis"/>
    <property type="evidence" value="ECO:0007669"/>
    <property type="project" value="TreeGrafter"/>
</dbReference>
<dbReference type="STRING" id="240176.A8N6N1"/>
<evidence type="ECO:0000313" key="12">
    <source>
        <dbReference type="Proteomes" id="UP000001861"/>
    </source>
</evidence>
<comment type="caution">
    <text evidence="11">The sequence shown here is derived from an EMBL/GenBank/DDBJ whole genome shotgun (WGS) entry which is preliminary data.</text>
</comment>
<evidence type="ECO:0000256" key="6">
    <source>
        <dbReference type="ARBA" id="ARBA00023136"/>
    </source>
</evidence>
<dbReference type="Proteomes" id="UP000001861">
    <property type="component" value="Unassembled WGS sequence"/>
</dbReference>
<evidence type="ECO:0000256" key="2">
    <source>
        <dbReference type="ARBA" id="ARBA00022692"/>
    </source>
</evidence>
<proteinExistence type="predicted"/>
<sequence length="370" mass="41331">MLRSISKDVQLSLWTLNARNSLRCRPALVSRHYTPLNQIPDSERSKVTPPPLPASRKPKIDLRPAPIKPKSIPPSSKALPNAPVRSKPTHKAPPTPSLNEAKVTAQKDLTDAQRHGIIPPPPPDAGWAKATLHKLIELLKFYYRGVKLIFTRRKEIAAIRERIKAGGAPLTRAEFRFIQTQKDDVNKVVPFIIIALLLEEVIPLIAIYAPFMLPSTCILPSQRERIEEKRAEKALATVEASKSVFEALKERASSNQLPLVALKEVEGAPTTLCSVLGLSTLGMDALRIRRIRQRLTFITEDDSLLMQDHATLSDHEVKEALAERGLFPSPKSTFAEKRNLLTWWLNAVQNTPSQDAVATRLFLIVSRHTT</sequence>
<dbReference type="RefSeq" id="XP_001830487.2">
    <property type="nucleotide sequence ID" value="XM_001830435.2"/>
</dbReference>
<feature type="transmembrane region" description="Helical" evidence="9">
    <location>
        <begin position="188"/>
        <end position="213"/>
    </location>
</feature>
<dbReference type="Pfam" id="PF07766">
    <property type="entry name" value="LETM1_RBD"/>
    <property type="match status" value="1"/>
</dbReference>
<feature type="compositionally biased region" description="Low complexity" evidence="8">
    <location>
        <begin position="64"/>
        <end position="78"/>
    </location>
</feature>
<keyword evidence="2 9" id="KW-0812">Transmembrane</keyword>
<evidence type="ECO:0000256" key="1">
    <source>
        <dbReference type="ARBA" id="ARBA00004434"/>
    </source>
</evidence>
<dbReference type="GO" id="GO:0005743">
    <property type="term" value="C:mitochondrial inner membrane"/>
    <property type="evidence" value="ECO:0007669"/>
    <property type="project" value="UniProtKB-SubCell"/>
</dbReference>
<dbReference type="VEuPathDB" id="FungiDB:CC1G_07402"/>
<dbReference type="AlphaFoldDB" id="A8N6N1"/>
<evidence type="ECO:0000256" key="8">
    <source>
        <dbReference type="SAM" id="MobiDB-lite"/>
    </source>
</evidence>
<keyword evidence="6 9" id="KW-0472">Membrane</keyword>
<dbReference type="eggNOG" id="KOG1043">
    <property type="taxonomic scope" value="Eukaryota"/>
</dbReference>
<evidence type="ECO:0000256" key="5">
    <source>
        <dbReference type="ARBA" id="ARBA00023128"/>
    </source>
</evidence>
<keyword evidence="4 9" id="KW-1133">Transmembrane helix</keyword>